<dbReference type="STRING" id="1424294.Gferi_16790"/>
<feature type="coiled-coil region" evidence="1">
    <location>
        <begin position="31"/>
        <end position="65"/>
    </location>
</feature>
<keyword evidence="4" id="KW-1185">Reference proteome</keyword>
<sequence length="102" mass="12129">MSAKRKKSLIKGNRLFYMIIFSVILYVAWVFGNQQIKLNALQQQEQEKQEQVAILKQEVLRLEEEIQQSNTPEFIEKVAREQLKMVKPHEIIYIDSEKAKHE</sequence>
<dbReference type="RefSeq" id="WP_069978508.1">
    <property type="nucleotide sequence ID" value="NZ_CP017269.1"/>
</dbReference>
<evidence type="ECO:0000313" key="3">
    <source>
        <dbReference type="EMBL" id="AOT71067.1"/>
    </source>
</evidence>
<keyword evidence="2" id="KW-0472">Membrane</keyword>
<evidence type="ECO:0000256" key="1">
    <source>
        <dbReference type="SAM" id="Coils"/>
    </source>
</evidence>
<keyword evidence="2" id="KW-0812">Transmembrane</keyword>
<dbReference type="EMBL" id="CP017269">
    <property type="protein sequence ID" value="AOT71067.1"/>
    <property type="molecule type" value="Genomic_DNA"/>
</dbReference>
<dbReference type="AlphaFoldDB" id="A0A1D8GJH1"/>
<keyword evidence="1" id="KW-0175">Coiled coil</keyword>
<name>A0A1D8GJH1_9FIRM</name>
<accession>A0A1D8GJH1</accession>
<feature type="transmembrane region" description="Helical" evidence="2">
    <location>
        <begin position="15"/>
        <end position="32"/>
    </location>
</feature>
<dbReference type="OrthoDB" id="14319at2"/>
<protein>
    <recommendedName>
        <fullName evidence="5">Septum formation initiator</fullName>
    </recommendedName>
</protein>
<evidence type="ECO:0000256" key="2">
    <source>
        <dbReference type="SAM" id="Phobius"/>
    </source>
</evidence>
<dbReference type="Pfam" id="PF04977">
    <property type="entry name" value="DivIC"/>
    <property type="match status" value="1"/>
</dbReference>
<dbReference type="Proteomes" id="UP000095743">
    <property type="component" value="Chromosome"/>
</dbReference>
<proteinExistence type="predicted"/>
<gene>
    <name evidence="3" type="ORF">Gferi_16790</name>
</gene>
<keyword evidence="2" id="KW-1133">Transmembrane helix</keyword>
<dbReference type="KEGG" id="gfe:Gferi_16790"/>
<organism evidence="3 4">
    <name type="scientific">Geosporobacter ferrireducens</name>
    <dbReference type="NCBI Taxonomy" id="1424294"/>
    <lineage>
        <taxon>Bacteria</taxon>
        <taxon>Bacillati</taxon>
        <taxon>Bacillota</taxon>
        <taxon>Clostridia</taxon>
        <taxon>Peptostreptococcales</taxon>
        <taxon>Thermotaleaceae</taxon>
        <taxon>Geosporobacter</taxon>
    </lineage>
</organism>
<dbReference type="InterPro" id="IPR007060">
    <property type="entry name" value="FtsL/DivIC"/>
</dbReference>
<reference evidence="3 4" key="1">
    <citation type="submission" date="2016-09" db="EMBL/GenBank/DDBJ databases">
        <title>Genomic analysis reveals versatility of anaerobic energy metabolism of Geosporobacter ferrireducens IRF9 of phylum Firmicutes.</title>
        <authorList>
            <person name="Kim S.-J."/>
        </authorList>
    </citation>
    <scope>NUCLEOTIDE SEQUENCE [LARGE SCALE GENOMIC DNA]</scope>
    <source>
        <strain evidence="3 4">IRF9</strain>
    </source>
</reference>
<evidence type="ECO:0000313" key="4">
    <source>
        <dbReference type="Proteomes" id="UP000095743"/>
    </source>
</evidence>
<evidence type="ECO:0008006" key="5">
    <source>
        <dbReference type="Google" id="ProtNLM"/>
    </source>
</evidence>